<dbReference type="AlphaFoldDB" id="A0AAV5RHG7"/>
<dbReference type="SUPFAM" id="SSF54495">
    <property type="entry name" value="UBC-like"/>
    <property type="match status" value="1"/>
</dbReference>
<dbReference type="PANTHER" id="PTHR24068">
    <property type="entry name" value="UBIQUITIN-CONJUGATING ENZYME E2"/>
    <property type="match status" value="1"/>
</dbReference>
<dbReference type="GO" id="GO:0016740">
    <property type="term" value="F:transferase activity"/>
    <property type="evidence" value="ECO:0007669"/>
    <property type="project" value="UniProtKB-KW"/>
</dbReference>
<reference evidence="6 7" key="1">
    <citation type="journal article" date="2023" name="Elife">
        <title>Identification of key yeast species and microbe-microbe interactions impacting larval growth of Drosophila in the wild.</title>
        <authorList>
            <person name="Mure A."/>
            <person name="Sugiura Y."/>
            <person name="Maeda R."/>
            <person name="Honda K."/>
            <person name="Sakurai N."/>
            <person name="Takahashi Y."/>
            <person name="Watada M."/>
            <person name="Katoh T."/>
            <person name="Gotoh A."/>
            <person name="Gotoh Y."/>
            <person name="Taniguchi I."/>
            <person name="Nakamura K."/>
            <person name="Hayashi T."/>
            <person name="Katayama T."/>
            <person name="Uemura T."/>
            <person name="Hattori Y."/>
        </authorList>
    </citation>
    <scope>NUCLEOTIDE SEQUENCE [LARGE SCALE GENOMIC DNA]</scope>
    <source>
        <strain evidence="6 7">SB-73</strain>
    </source>
</reference>
<dbReference type="InterPro" id="IPR023313">
    <property type="entry name" value="UBQ-conjugating_AS"/>
</dbReference>
<dbReference type="Proteomes" id="UP001362899">
    <property type="component" value="Unassembled WGS sequence"/>
</dbReference>
<evidence type="ECO:0000256" key="2">
    <source>
        <dbReference type="ARBA" id="ARBA00022786"/>
    </source>
</evidence>
<evidence type="ECO:0000256" key="4">
    <source>
        <dbReference type="RuleBase" id="RU362109"/>
    </source>
</evidence>
<proteinExistence type="inferred from homology"/>
<dbReference type="EMBL" id="BTGC01000003">
    <property type="protein sequence ID" value="GMM50452.1"/>
    <property type="molecule type" value="Genomic_DNA"/>
</dbReference>
<feature type="domain" description="UBC core" evidence="5">
    <location>
        <begin position="1"/>
        <end position="146"/>
    </location>
</feature>
<evidence type="ECO:0000259" key="5">
    <source>
        <dbReference type="PROSITE" id="PS50127"/>
    </source>
</evidence>
<keyword evidence="1" id="KW-0808">Transferase</keyword>
<dbReference type="SMART" id="SM00212">
    <property type="entry name" value="UBCc"/>
    <property type="match status" value="1"/>
</dbReference>
<evidence type="ECO:0000313" key="6">
    <source>
        <dbReference type="EMBL" id="GMM50452.1"/>
    </source>
</evidence>
<evidence type="ECO:0000256" key="3">
    <source>
        <dbReference type="PROSITE-ProRule" id="PRU10133"/>
    </source>
</evidence>
<sequence>MAKRLRKELADLRKDPPSSCSAGPVGDDLFQWQATILGPADSPYANGLFFLKFQFPPDYPHKPPRVTFETKIYHPNINSSGNICVDVLKDNWSPVLTVPKLLLSISSLLTDPNFDDPLVVEISNQARQDPQKYEATAREWTRKYAM</sequence>
<keyword evidence="7" id="KW-1185">Reference proteome</keyword>
<dbReference type="FunFam" id="3.10.110.10:FF:000002">
    <property type="entry name" value="Ubiquitin-conjugating enzyme E2 D3"/>
    <property type="match status" value="1"/>
</dbReference>
<comment type="caution">
    <text evidence="6">The sequence shown here is derived from an EMBL/GenBank/DDBJ whole genome shotgun (WGS) entry which is preliminary data.</text>
</comment>
<gene>
    <name evidence="6" type="ORF">DASB73_014100</name>
</gene>
<keyword evidence="2 4" id="KW-0833">Ubl conjugation pathway</keyword>
<keyword evidence="4" id="KW-0547">Nucleotide-binding</keyword>
<comment type="similarity">
    <text evidence="4">Belongs to the ubiquitin-conjugating enzyme family.</text>
</comment>
<evidence type="ECO:0000256" key="1">
    <source>
        <dbReference type="ARBA" id="ARBA00022679"/>
    </source>
</evidence>
<dbReference type="PROSITE" id="PS00183">
    <property type="entry name" value="UBC_1"/>
    <property type="match status" value="1"/>
</dbReference>
<dbReference type="InterPro" id="IPR016135">
    <property type="entry name" value="UBQ-conjugating_enzyme/RWD"/>
</dbReference>
<dbReference type="Pfam" id="PF00179">
    <property type="entry name" value="UQ_con"/>
    <property type="match status" value="1"/>
</dbReference>
<protein>
    <submittedName>
        <fullName evidence="6">E2 ubiquitin-conjugating protein</fullName>
    </submittedName>
</protein>
<dbReference type="Gene3D" id="3.10.110.10">
    <property type="entry name" value="Ubiquitin Conjugating Enzyme"/>
    <property type="match status" value="1"/>
</dbReference>
<dbReference type="PROSITE" id="PS50127">
    <property type="entry name" value="UBC_2"/>
    <property type="match status" value="1"/>
</dbReference>
<feature type="active site" description="Glycyl thioester intermediate" evidence="3">
    <location>
        <position position="84"/>
    </location>
</feature>
<evidence type="ECO:0000313" key="7">
    <source>
        <dbReference type="Proteomes" id="UP001362899"/>
    </source>
</evidence>
<accession>A0AAV5RHG7</accession>
<name>A0AAV5RHG7_STABA</name>
<dbReference type="InterPro" id="IPR000608">
    <property type="entry name" value="UBC"/>
</dbReference>
<keyword evidence="4" id="KW-0067">ATP-binding</keyword>
<organism evidence="6 7">
    <name type="scientific">Starmerella bacillaris</name>
    <name type="common">Yeast</name>
    <name type="synonym">Candida zemplinina</name>
    <dbReference type="NCBI Taxonomy" id="1247836"/>
    <lineage>
        <taxon>Eukaryota</taxon>
        <taxon>Fungi</taxon>
        <taxon>Dikarya</taxon>
        <taxon>Ascomycota</taxon>
        <taxon>Saccharomycotina</taxon>
        <taxon>Dipodascomycetes</taxon>
        <taxon>Dipodascales</taxon>
        <taxon>Trichomonascaceae</taxon>
        <taxon>Starmerella</taxon>
    </lineage>
</organism>
<dbReference type="GO" id="GO:0005524">
    <property type="term" value="F:ATP binding"/>
    <property type="evidence" value="ECO:0007669"/>
    <property type="project" value="UniProtKB-UniRule"/>
</dbReference>